<keyword evidence="1" id="KW-0808">Transferase</keyword>
<organism evidence="1 2">
    <name type="scientific">Pseudoalteromonas ruthenica</name>
    <dbReference type="NCBI Taxonomy" id="151081"/>
    <lineage>
        <taxon>Bacteria</taxon>
        <taxon>Pseudomonadati</taxon>
        <taxon>Pseudomonadota</taxon>
        <taxon>Gammaproteobacteria</taxon>
        <taxon>Alteromonadales</taxon>
        <taxon>Pseudoalteromonadaceae</taxon>
        <taxon>Pseudoalteromonas</taxon>
    </lineage>
</organism>
<reference evidence="2" key="2">
    <citation type="submission" date="2019-06" db="EMBL/GenBank/DDBJ databases">
        <title>Co-occurence of chitin degradation, pigmentation and bioactivity in marine Pseudoalteromonas.</title>
        <authorList>
            <person name="Sonnenschein E.C."/>
            <person name="Bech P.K."/>
        </authorList>
    </citation>
    <scope>NUCLEOTIDE SEQUENCE [LARGE SCALE GENOMIC DNA]</scope>
    <source>
        <strain evidence="2">S2897</strain>
    </source>
</reference>
<dbReference type="GO" id="GO:0016301">
    <property type="term" value="F:kinase activity"/>
    <property type="evidence" value="ECO:0007669"/>
    <property type="project" value="UniProtKB-KW"/>
</dbReference>
<dbReference type="Gene3D" id="1.10.287.130">
    <property type="match status" value="1"/>
</dbReference>
<dbReference type="EMBL" id="PNCG01000167">
    <property type="protein sequence ID" value="TMP82432.1"/>
    <property type="molecule type" value="Genomic_DNA"/>
</dbReference>
<accession>A0A5S3YWS6</accession>
<feature type="non-terminal residue" evidence="1">
    <location>
        <position position="97"/>
    </location>
</feature>
<feature type="non-terminal residue" evidence="1">
    <location>
        <position position="1"/>
    </location>
</feature>
<dbReference type="Proteomes" id="UP000305874">
    <property type="component" value="Unassembled WGS sequence"/>
</dbReference>
<evidence type="ECO:0000313" key="1">
    <source>
        <dbReference type="EMBL" id="TMP82432.1"/>
    </source>
</evidence>
<reference evidence="1 2" key="1">
    <citation type="submission" date="2017-12" db="EMBL/GenBank/DDBJ databases">
        <authorList>
            <person name="Paulsen S."/>
            <person name="Gram L.K."/>
        </authorList>
    </citation>
    <scope>NUCLEOTIDE SEQUENCE [LARGE SCALE GENOMIC DNA]</scope>
    <source>
        <strain evidence="1 2">S2897</strain>
    </source>
</reference>
<dbReference type="AlphaFoldDB" id="A0A5S3YWS6"/>
<protein>
    <submittedName>
        <fullName evidence="1">Hybrid sensor histidine kinase/response regulator</fullName>
    </submittedName>
</protein>
<gene>
    <name evidence="1" type="ORF">CWC05_19535</name>
</gene>
<keyword evidence="1" id="KW-0418">Kinase</keyword>
<sequence>VAHEINTPLGTGITTASHLFGVITELTKEFEKKTLSQNLLSDLLIRSNESIELCERSLSRVAEFVNLLKTISKAEAPAQPGMCDLVELIKQLISQYH</sequence>
<comment type="caution">
    <text evidence="1">The sequence shown here is derived from an EMBL/GenBank/DDBJ whole genome shotgun (WGS) entry which is preliminary data.</text>
</comment>
<proteinExistence type="predicted"/>
<evidence type="ECO:0000313" key="2">
    <source>
        <dbReference type="Proteomes" id="UP000305874"/>
    </source>
</evidence>
<name>A0A5S3YWS6_9GAMM</name>